<dbReference type="CDD" id="cd09917">
    <property type="entry name" value="F-box_SF"/>
    <property type="match status" value="1"/>
</dbReference>
<dbReference type="Gene3D" id="3.80.10.10">
    <property type="entry name" value="Ribonuclease Inhibitor"/>
    <property type="match status" value="1"/>
</dbReference>
<proteinExistence type="predicted"/>
<protein>
    <recommendedName>
        <fullName evidence="2">F-box domain-containing protein</fullName>
    </recommendedName>
</protein>
<dbReference type="PANTHER" id="PTHR16134:SF119">
    <property type="entry name" value="AT02038P-RELATED"/>
    <property type="match status" value="1"/>
</dbReference>
<dbReference type="EMBL" id="VTPC01090184">
    <property type="protein sequence ID" value="KAF2884332.1"/>
    <property type="molecule type" value="Genomic_DNA"/>
</dbReference>
<evidence type="ECO:0000313" key="3">
    <source>
        <dbReference type="EMBL" id="KAF2884332.1"/>
    </source>
</evidence>
<dbReference type="SMART" id="SM00256">
    <property type="entry name" value="FBOX"/>
    <property type="match status" value="1"/>
</dbReference>
<evidence type="ECO:0000256" key="1">
    <source>
        <dbReference type="SAM" id="MobiDB-lite"/>
    </source>
</evidence>
<dbReference type="PANTHER" id="PTHR16134">
    <property type="entry name" value="F-BOX/TPR REPEAT PROTEIN POF3"/>
    <property type="match status" value="1"/>
</dbReference>
<organism evidence="3 4">
    <name type="scientific">Ignelater luminosus</name>
    <name type="common">Cucubano</name>
    <name type="synonym">Pyrophorus luminosus</name>
    <dbReference type="NCBI Taxonomy" id="2038154"/>
    <lineage>
        <taxon>Eukaryota</taxon>
        <taxon>Metazoa</taxon>
        <taxon>Ecdysozoa</taxon>
        <taxon>Arthropoda</taxon>
        <taxon>Hexapoda</taxon>
        <taxon>Insecta</taxon>
        <taxon>Pterygota</taxon>
        <taxon>Neoptera</taxon>
        <taxon>Endopterygota</taxon>
        <taxon>Coleoptera</taxon>
        <taxon>Polyphaga</taxon>
        <taxon>Elateriformia</taxon>
        <taxon>Elateroidea</taxon>
        <taxon>Elateridae</taxon>
        <taxon>Agrypninae</taxon>
        <taxon>Pyrophorini</taxon>
        <taxon>Ignelater</taxon>
    </lineage>
</organism>
<dbReference type="PROSITE" id="PS50181">
    <property type="entry name" value="FBOX"/>
    <property type="match status" value="1"/>
</dbReference>
<feature type="domain" description="F-box" evidence="2">
    <location>
        <begin position="44"/>
        <end position="90"/>
    </location>
</feature>
<dbReference type="InterPro" id="IPR032675">
    <property type="entry name" value="LRR_dom_sf"/>
</dbReference>
<evidence type="ECO:0000313" key="4">
    <source>
        <dbReference type="Proteomes" id="UP000801492"/>
    </source>
</evidence>
<dbReference type="SUPFAM" id="SSF52047">
    <property type="entry name" value="RNI-like"/>
    <property type="match status" value="1"/>
</dbReference>
<dbReference type="Pfam" id="PF12937">
    <property type="entry name" value="F-box-like"/>
    <property type="match status" value="1"/>
</dbReference>
<feature type="region of interest" description="Disordered" evidence="1">
    <location>
        <begin position="1"/>
        <end position="25"/>
    </location>
</feature>
<evidence type="ECO:0000259" key="2">
    <source>
        <dbReference type="PROSITE" id="PS50181"/>
    </source>
</evidence>
<accession>A0A8K0CHZ2</accession>
<dbReference type="AlphaFoldDB" id="A0A8K0CHZ2"/>
<name>A0A8K0CHZ2_IGNLU</name>
<dbReference type="SUPFAM" id="SSF81383">
    <property type="entry name" value="F-box domain"/>
    <property type="match status" value="1"/>
</dbReference>
<keyword evidence="4" id="KW-1185">Reference proteome</keyword>
<dbReference type="OrthoDB" id="2153609at2759"/>
<dbReference type="Gene3D" id="1.20.1280.50">
    <property type="match status" value="1"/>
</dbReference>
<comment type="caution">
    <text evidence="3">The sequence shown here is derived from an EMBL/GenBank/DDBJ whole genome shotgun (WGS) entry which is preliminary data.</text>
</comment>
<dbReference type="Proteomes" id="UP000801492">
    <property type="component" value="Unassembled WGS sequence"/>
</dbReference>
<dbReference type="InterPro" id="IPR036047">
    <property type="entry name" value="F-box-like_dom_sf"/>
</dbReference>
<dbReference type="InterPro" id="IPR001810">
    <property type="entry name" value="F-box_dom"/>
</dbReference>
<reference evidence="3" key="1">
    <citation type="submission" date="2019-08" db="EMBL/GenBank/DDBJ databases">
        <title>The genome of the North American firefly Photinus pyralis.</title>
        <authorList>
            <consortium name="Photinus pyralis genome working group"/>
            <person name="Fallon T.R."/>
            <person name="Sander Lower S.E."/>
            <person name="Weng J.-K."/>
        </authorList>
    </citation>
    <scope>NUCLEOTIDE SEQUENCE</scope>
    <source>
        <strain evidence="3">TRF0915ILg1</strain>
        <tissue evidence="3">Whole body</tissue>
    </source>
</reference>
<sequence>MDLQGEGCSSSSNSNDEPPNKKSKVSHLVSEVIGVYGCKEHEDTNYISMLPHEILVNIFKYLDFKTISSCATLCKSFYKASNDSTLYSNVTLKYTMEKGYLEAYTAKISHPKKLFVEYKFFDKRQQIEDYTEFNKYVTTVIKKYGQFLNFLHFESCRSEEVLQLLSECPNLTSLSFYRCKSSFEKLPTVQNLTRLRFVASDVPNTVLNETLKHNLNLRIISLFDNINLYVNGIAETIGEYNRNIEELYFCEKRRVRAKGMRALARCNKLKVLELTGGPYQCDPEDSLQQMAAGCSLLERLSIYGWKGINDDNLLPMLQCCTQLKELDLRGIDITIKSCREAALSLPKLQTLDVYKCNRIKKTQLLKLQRDFQEINIVTS</sequence>
<gene>
    <name evidence="3" type="ORF">ILUMI_21851</name>
</gene>